<feature type="domain" description="Calcineurin-like phosphoesterase" evidence="1">
    <location>
        <begin position="53"/>
        <end position="231"/>
    </location>
</feature>
<dbReference type="Pfam" id="PF13360">
    <property type="entry name" value="PQQ_2"/>
    <property type="match status" value="2"/>
</dbReference>
<dbReference type="AlphaFoldDB" id="A0A1G6ZAI9"/>
<protein>
    <submittedName>
        <fullName evidence="3">PQQ-like domain-containing protein</fullName>
    </submittedName>
</protein>
<gene>
    <name evidence="3" type="ORF">SAMN04489747_2229</name>
</gene>
<keyword evidence="4" id="KW-1185">Reference proteome</keyword>
<accession>A0A1G6ZAI9</accession>
<evidence type="ECO:0000313" key="3">
    <source>
        <dbReference type="EMBL" id="SDD99323.1"/>
    </source>
</evidence>
<dbReference type="SUPFAM" id="SSF56300">
    <property type="entry name" value="Metallo-dependent phosphatases"/>
    <property type="match status" value="1"/>
</dbReference>
<dbReference type="InterPro" id="IPR018391">
    <property type="entry name" value="PQQ_b-propeller_rpt"/>
</dbReference>
<dbReference type="InterPro" id="IPR006311">
    <property type="entry name" value="TAT_signal"/>
</dbReference>
<evidence type="ECO:0000259" key="2">
    <source>
        <dbReference type="Pfam" id="PF13360"/>
    </source>
</evidence>
<dbReference type="EMBL" id="LT629688">
    <property type="protein sequence ID" value="SDD99323.1"/>
    <property type="molecule type" value="Genomic_DNA"/>
</dbReference>
<dbReference type="InterPro" id="IPR029052">
    <property type="entry name" value="Metallo-depent_PP-like"/>
</dbReference>
<evidence type="ECO:0000259" key="1">
    <source>
        <dbReference type="Pfam" id="PF00149"/>
    </source>
</evidence>
<dbReference type="Proteomes" id="UP000198546">
    <property type="component" value="Chromosome i"/>
</dbReference>
<dbReference type="STRING" id="675864.SAMN04489747_2229"/>
<dbReference type="RefSeq" id="WP_157677082.1">
    <property type="nucleotide sequence ID" value="NZ_LT629688.1"/>
</dbReference>
<reference evidence="3 4" key="1">
    <citation type="submission" date="2016-10" db="EMBL/GenBank/DDBJ databases">
        <authorList>
            <person name="de Groot N.N."/>
        </authorList>
    </citation>
    <scope>NUCLEOTIDE SEQUENCE [LARGE SCALE GENOMIC DNA]</scope>
    <source>
        <strain evidence="3 4">MON 2.2</strain>
    </source>
</reference>
<dbReference type="PANTHER" id="PTHR34512">
    <property type="entry name" value="CELL SURFACE PROTEIN"/>
    <property type="match status" value="1"/>
</dbReference>
<name>A0A1G6ZAI9_9ACTN</name>
<dbReference type="PANTHER" id="PTHR34512:SF30">
    <property type="entry name" value="OUTER MEMBRANE PROTEIN ASSEMBLY FACTOR BAMB"/>
    <property type="match status" value="1"/>
</dbReference>
<organism evidence="3 4">
    <name type="scientific">Auraticoccus monumenti</name>
    <dbReference type="NCBI Taxonomy" id="675864"/>
    <lineage>
        <taxon>Bacteria</taxon>
        <taxon>Bacillati</taxon>
        <taxon>Actinomycetota</taxon>
        <taxon>Actinomycetes</taxon>
        <taxon>Propionibacteriales</taxon>
        <taxon>Propionibacteriaceae</taxon>
        <taxon>Auraticoccus</taxon>
    </lineage>
</organism>
<evidence type="ECO:0000313" key="4">
    <source>
        <dbReference type="Proteomes" id="UP000198546"/>
    </source>
</evidence>
<dbReference type="Gene3D" id="3.60.21.10">
    <property type="match status" value="1"/>
</dbReference>
<dbReference type="Pfam" id="PF00149">
    <property type="entry name" value="Metallophos"/>
    <property type="match status" value="1"/>
</dbReference>
<dbReference type="InterPro" id="IPR011047">
    <property type="entry name" value="Quinoprotein_ADH-like_sf"/>
</dbReference>
<dbReference type="Gene3D" id="2.130.10.10">
    <property type="entry name" value="YVTN repeat-like/Quinoprotein amine dehydrogenase"/>
    <property type="match status" value="1"/>
</dbReference>
<dbReference type="InterPro" id="IPR004843">
    <property type="entry name" value="Calcineurin-like_PHP"/>
</dbReference>
<dbReference type="SMART" id="SM00564">
    <property type="entry name" value="PQQ"/>
    <property type="match status" value="6"/>
</dbReference>
<feature type="domain" description="Pyrrolo-quinoline quinone repeat" evidence="2">
    <location>
        <begin position="593"/>
        <end position="733"/>
    </location>
</feature>
<dbReference type="InterPro" id="IPR015943">
    <property type="entry name" value="WD40/YVTN_repeat-like_dom_sf"/>
</dbReference>
<feature type="domain" description="Pyrrolo-quinoline quinone repeat" evidence="2">
    <location>
        <begin position="429"/>
        <end position="576"/>
    </location>
</feature>
<dbReference type="InterPro" id="IPR002372">
    <property type="entry name" value="PQQ_rpt_dom"/>
</dbReference>
<sequence>MTTPAPLPTSSSTPAGAGLGRRGFLGLAGAGGLVGLTGLPAGTASARGTDPLTFVVLTDTHADVDVPTNLANLRRVFTAVEGESPAFVLNCGDITEYGAVAEYDAYRACVPDALWPLLHHVPGNHEARWDPTAGEAYRAVFGPSTASFDVAGLHVVGLDPTQVLQEPGLFGPELLEWLRDDLRRAGEDTPTLLFLHYPLGGRNHYVNDTEALLATIEPFDVRGIFAGHIHREEVSRFNGLTQVTGLATKGNPFYYLVQRVAGDGGPVLEVTHVTVPATGQPVRRPFTTIPLAATGSDLGPLRPRARDEGDRFSLTVPALRGVAEVEARVYAQGVFGGTSDAAATPLRRRSRGLFSGELPADGLPAGRHRVQVRARAADGRLWESTVAVQRRTAEEPLPVLWSHRVGGPVQGALAVHDDLVVAASGSGAVEALRPTPGGPGRVWRRELGPVHRGPAFSRDGGTVVVPSADHHLHALDAATGAEQWRADLGVPVLSTPLVTEVEGAETVLVAAGETLHALDLQGRSRWRATVPVMSAGRVACDGRLVVVGAGDGRAYALDARTGERVWGFSTNTRTTAYTRLIYGPWDDTVELLPGGGVLVATVSAAHALDLATGTERWRRAGSHVYAPSLLVAEDELLLVDERGVAVLLDPADGNARWTAPTAPRVLNAGPVLSADRSTAWVVGTAGLLVELDLTAGTVRRRRQLFTANTFSTPARVGDVLLVGEQDGSVHAVDLS</sequence>
<proteinExistence type="predicted"/>
<dbReference type="GO" id="GO:0016787">
    <property type="term" value="F:hydrolase activity"/>
    <property type="evidence" value="ECO:0007669"/>
    <property type="project" value="InterPro"/>
</dbReference>
<dbReference type="PROSITE" id="PS51318">
    <property type="entry name" value="TAT"/>
    <property type="match status" value="1"/>
</dbReference>
<dbReference type="SUPFAM" id="SSF50998">
    <property type="entry name" value="Quinoprotein alcohol dehydrogenase-like"/>
    <property type="match status" value="1"/>
</dbReference>
<dbReference type="OrthoDB" id="4824484at2"/>